<sequence>MQKTWAFLLLLLLTLGAQWVYAAPVPRVVVALYDSSKSNFRFSRVHQFVEMPLNHLGLIIRPHDLKQGLPDLSNQPEVRGVLTWFGPGYKMDRPLEYLEWGRKLLRQGKRFVIIGESGFRSENSSEVKRTMAITRFFEEMGIQELDEWVELTYNHRFVYEDPSLTKYERKEFRVKPPFDRIAPLSPLVTSHLIIQRGEDLNSRSHLIMTGPKGGYIAEGYAMFYNLELDQAVRQWYINPFEFFRLALGTDDLPKPDSNTLAGSRIFYSHIDGDGWNNVTYLEDYKDQQVFSSQVIYERVLKRFQDMPVSVSAIAAELDPKWAGKPQSVKVAKEIFALPNVEIGSHTYSHPFQWSFFESGDPEKERPYLSRYKGGGWGKGKVVNRMLAFFYKGDEKNIYKEGSGLIDDYDVPRAYANQPFDLDLEIGGSVAFLEGLAPPGKKAKILMWSGNTSPFEAALVKTRTAGLENINGGDSRMDSKYPSYAWVAPVGRIVGKERQIYSSNSNENTYTDLWTGGFHGFRFLANTVFNTEQPIRVKPFNIYYHMYSGERQASYLALMENIELARKERLTRIWASQFAQIAQGFYSVELEPMQKEQWKVLHRGALQTLRFDQGSGKTVDYRRSKGVIGHNYFQGCLYVYLDQTEPEPVVGLGNFRYRFAPQTGEEASLDWSTWEVSGLERGSLTQRFFTRGFGPGKQRWRLDPRRNWVAERKDKKSLEFQYQDGWMTLQIPQSLEPIEIGFRATL</sequence>
<dbReference type="CDD" id="cd10922">
    <property type="entry name" value="CE4_PelA_like_C"/>
    <property type="match status" value="1"/>
</dbReference>
<accession>A0A1F6GYZ3</accession>
<organism evidence="1 2">
    <name type="scientific">Candidatus Lambdaproteobacteria bacterium RIFOXYD2_FULL_56_26</name>
    <dbReference type="NCBI Taxonomy" id="1817773"/>
    <lineage>
        <taxon>Bacteria</taxon>
        <taxon>Pseudomonadati</taxon>
        <taxon>Pseudomonadota</taxon>
        <taxon>Candidatus Lambdaproteobacteria</taxon>
    </lineage>
</organism>
<protein>
    <recommendedName>
        <fullName evidence="3">NodB homology domain-containing protein</fullName>
    </recommendedName>
</protein>
<dbReference type="EMBL" id="MFNF01000017">
    <property type="protein sequence ID" value="OGH03368.1"/>
    <property type="molecule type" value="Genomic_DNA"/>
</dbReference>
<evidence type="ECO:0000313" key="1">
    <source>
        <dbReference type="EMBL" id="OGH03368.1"/>
    </source>
</evidence>
<dbReference type="Proteomes" id="UP000177583">
    <property type="component" value="Unassembled WGS sequence"/>
</dbReference>
<reference evidence="1 2" key="1">
    <citation type="journal article" date="2016" name="Nat. Commun.">
        <title>Thousands of microbial genomes shed light on interconnected biogeochemical processes in an aquifer system.</title>
        <authorList>
            <person name="Anantharaman K."/>
            <person name="Brown C.T."/>
            <person name="Hug L.A."/>
            <person name="Sharon I."/>
            <person name="Castelle C.J."/>
            <person name="Probst A.J."/>
            <person name="Thomas B.C."/>
            <person name="Singh A."/>
            <person name="Wilkins M.J."/>
            <person name="Karaoz U."/>
            <person name="Brodie E.L."/>
            <person name="Williams K.H."/>
            <person name="Hubbard S.S."/>
            <person name="Banfield J.F."/>
        </authorList>
    </citation>
    <scope>NUCLEOTIDE SEQUENCE [LARGE SCALE GENOMIC DNA]</scope>
</reference>
<dbReference type="AlphaFoldDB" id="A0A1F6GYZ3"/>
<evidence type="ECO:0008006" key="3">
    <source>
        <dbReference type="Google" id="ProtNLM"/>
    </source>
</evidence>
<evidence type="ECO:0000313" key="2">
    <source>
        <dbReference type="Proteomes" id="UP000177583"/>
    </source>
</evidence>
<proteinExistence type="predicted"/>
<dbReference type="PANTHER" id="PTHR35882:SF1">
    <property type="match status" value="1"/>
</dbReference>
<comment type="caution">
    <text evidence="1">The sequence shown here is derived from an EMBL/GenBank/DDBJ whole genome shotgun (WGS) entry which is preliminary data.</text>
</comment>
<gene>
    <name evidence="1" type="ORF">A2557_02475</name>
</gene>
<name>A0A1F6GYZ3_9PROT</name>
<dbReference type="PANTHER" id="PTHR35882">
    <property type="entry name" value="PELA"/>
    <property type="match status" value="1"/>
</dbReference>